<dbReference type="EMBL" id="FMBA01000013">
    <property type="protein sequence ID" value="SCB97691.1"/>
    <property type="molecule type" value="Genomic_DNA"/>
</dbReference>
<dbReference type="STRING" id="1798183.GA0061080_101355"/>
<evidence type="ECO:0000259" key="4">
    <source>
        <dbReference type="PROSITE" id="PS01124"/>
    </source>
</evidence>
<organism evidence="5 6">
    <name type="scientific">Gilliamella intestini</name>
    <dbReference type="NCBI Taxonomy" id="1798183"/>
    <lineage>
        <taxon>Bacteria</taxon>
        <taxon>Pseudomonadati</taxon>
        <taxon>Pseudomonadota</taxon>
        <taxon>Gammaproteobacteria</taxon>
        <taxon>Orbales</taxon>
        <taxon>Orbaceae</taxon>
        <taxon>Gilliamella</taxon>
    </lineage>
</organism>
<evidence type="ECO:0000256" key="2">
    <source>
        <dbReference type="ARBA" id="ARBA00023125"/>
    </source>
</evidence>
<keyword evidence="3" id="KW-0804">Transcription</keyword>
<dbReference type="RefSeq" id="WP_091122150.1">
    <property type="nucleotide sequence ID" value="NZ_FMBA01000013.1"/>
</dbReference>
<dbReference type="AlphaFoldDB" id="A0A1C4AT16"/>
<dbReference type="Proteomes" id="UP000199698">
    <property type="component" value="Unassembled WGS sequence"/>
</dbReference>
<dbReference type="InterPro" id="IPR020449">
    <property type="entry name" value="Tscrpt_reg_AraC-type_HTH"/>
</dbReference>
<keyword evidence="1" id="KW-0805">Transcription regulation</keyword>
<dbReference type="SUPFAM" id="SSF46689">
    <property type="entry name" value="Homeodomain-like"/>
    <property type="match status" value="1"/>
</dbReference>
<dbReference type="Pfam" id="PF12833">
    <property type="entry name" value="HTH_18"/>
    <property type="match status" value="1"/>
</dbReference>
<dbReference type="GO" id="GO:0043565">
    <property type="term" value="F:sequence-specific DNA binding"/>
    <property type="evidence" value="ECO:0007669"/>
    <property type="project" value="InterPro"/>
</dbReference>
<name>A0A1C4AT16_9GAMM</name>
<sequence>MTKIINEKLAKLVNNQESINHIYFANSNACPPLLACQANFPRIEIILEGKQQMLWEDSNGKVIEKILSTNDLLYISAQSWNKPIWTSPVTLLNILFDQQQIGISLLHWDGTQLIPLEQINTPRRGPRVGTFIIQALTELIWQNQSDKQNQTAYYLIHSLLSNTLDLLNTNVKTSAKTTCLYEAICQYIDTHFREDITRDFLANMFYISPNYLSHLFQSEGKIGLNEYLNHIRLEYAKSLLKDYDLNIKEIALASGFKDSNYFCRIFKKKTERTPTLYRRQYHSKLMRK</sequence>
<reference evidence="6" key="1">
    <citation type="submission" date="2016-08" db="EMBL/GenBank/DDBJ databases">
        <authorList>
            <person name="Varghese N."/>
            <person name="Submissions Spin"/>
        </authorList>
    </citation>
    <scope>NUCLEOTIDE SEQUENCE [LARGE SCALE GENOMIC DNA]</scope>
    <source>
        <strain evidence="6">R-53144</strain>
    </source>
</reference>
<accession>A0A1C4AT16</accession>
<keyword evidence="2" id="KW-0238">DNA-binding</keyword>
<dbReference type="InterPro" id="IPR009057">
    <property type="entry name" value="Homeodomain-like_sf"/>
</dbReference>
<proteinExistence type="predicted"/>
<evidence type="ECO:0000256" key="1">
    <source>
        <dbReference type="ARBA" id="ARBA00023015"/>
    </source>
</evidence>
<dbReference type="PRINTS" id="PR00032">
    <property type="entry name" value="HTHARAC"/>
</dbReference>
<dbReference type="GO" id="GO:0003700">
    <property type="term" value="F:DNA-binding transcription factor activity"/>
    <property type="evidence" value="ECO:0007669"/>
    <property type="project" value="InterPro"/>
</dbReference>
<keyword evidence="6" id="KW-1185">Reference proteome</keyword>
<dbReference type="PROSITE" id="PS00041">
    <property type="entry name" value="HTH_ARAC_FAMILY_1"/>
    <property type="match status" value="1"/>
</dbReference>
<dbReference type="InterPro" id="IPR018062">
    <property type="entry name" value="HTH_AraC-typ_CS"/>
</dbReference>
<evidence type="ECO:0000313" key="6">
    <source>
        <dbReference type="Proteomes" id="UP000199698"/>
    </source>
</evidence>
<evidence type="ECO:0000256" key="3">
    <source>
        <dbReference type="ARBA" id="ARBA00023163"/>
    </source>
</evidence>
<dbReference type="PANTHER" id="PTHR43280">
    <property type="entry name" value="ARAC-FAMILY TRANSCRIPTIONAL REGULATOR"/>
    <property type="match status" value="1"/>
</dbReference>
<dbReference type="InterPro" id="IPR018060">
    <property type="entry name" value="HTH_AraC"/>
</dbReference>
<evidence type="ECO:0000313" key="5">
    <source>
        <dbReference type="EMBL" id="SCB97691.1"/>
    </source>
</evidence>
<gene>
    <name evidence="5" type="ORF">GA0061080_101355</name>
</gene>
<dbReference type="Gene3D" id="1.10.10.60">
    <property type="entry name" value="Homeodomain-like"/>
    <property type="match status" value="2"/>
</dbReference>
<dbReference type="OrthoDB" id="1050625at2"/>
<dbReference type="SMART" id="SM00342">
    <property type="entry name" value="HTH_ARAC"/>
    <property type="match status" value="1"/>
</dbReference>
<dbReference type="PANTHER" id="PTHR43280:SF10">
    <property type="entry name" value="REGULATORY PROTEIN POCR"/>
    <property type="match status" value="1"/>
</dbReference>
<protein>
    <submittedName>
        <fullName evidence="5">Helix-turn-helix domain-containing protein</fullName>
    </submittedName>
</protein>
<feature type="domain" description="HTH araC/xylS-type" evidence="4">
    <location>
        <begin position="182"/>
        <end position="280"/>
    </location>
</feature>
<dbReference type="PROSITE" id="PS01124">
    <property type="entry name" value="HTH_ARAC_FAMILY_2"/>
    <property type="match status" value="1"/>
</dbReference>